<feature type="domain" description="FUZ/MON1/HPS1 first Longin" evidence="4">
    <location>
        <begin position="171"/>
        <end position="293"/>
    </location>
</feature>
<dbReference type="InterPro" id="IPR043971">
    <property type="entry name" value="FUZ/MON1/HPS1_longin_2"/>
</dbReference>
<evidence type="ECO:0000256" key="2">
    <source>
        <dbReference type="RuleBase" id="RU367048"/>
    </source>
</evidence>
<keyword evidence="8" id="KW-1185">Reference proteome</keyword>
<dbReference type="OrthoDB" id="272411at2759"/>
<dbReference type="GO" id="GO:0032510">
    <property type="term" value="P:endosome to lysosome transport via multivesicular body sorting pathway"/>
    <property type="evidence" value="ECO:0007669"/>
    <property type="project" value="TreeGrafter"/>
</dbReference>
<evidence type="ECO:0000256" key="3">
    <source>
        <dbReference type="SAM" id="MobiDB-lite"/>
    </source>
</evidence>
<sequence length="592" mass="66358">MSNNSDEKNPKNGLTSSLDGGAQNGDPSVDNGDIMEIPVEPSSMDISGEGAKMFVTDAEEGEVPDGPQVSKLKFVCRDGSQGQVKVEKEDKGKVQESSETPKESGDNVDRKAVVTNEQDLVKALDELSVATSGSEDFKEAVTSNFRRQSMAHPEMSDEDFVTSSEWKNVKRHIFVLSEAGKPIYSRFGNEEQLATLFGLMQALVSFVQENKDMIRSVKVGQTNIVFLAKTPLILVCVSRLDECVAQTQNQLMYFYNQIVSILTSKQLFAIFEKRKNYDLRRLLSGSERLLDNLGNLVENDPSFVLGAVKCLPLTSSVRETISQTIIQNLSKTKNVVFAILIANNQLVSLVRMKKCFMHPMDLHIILNLIDSSESFKTAESWTPLCLPRFDSSGFVHAHVSYLADDCQACLVLLAVDRDSFFALSEAKQKIVERLRRHNCLEAINASMSNCWPTMSYVNVQEVRHFIYKSRSIAQFITPALDIPYVLPGSDAANNLSIAGNIQGHNVSPELQRIYSTYFKMHSRLHSHSRPLKLMYRVDDTENWIGWLTSSFELYVAFEPLVTKSAAIAAVNKLLKWVKKEEDRIFIMNSPTF</sequence>
<dbReference type="InterPro" id="IPR004353">
    <property type="entry name" value="Mon1"/>
</dbReference>
<dbReference type="Pfam" id="PF19036">
    <property type="entry name" value="Fuz_longin_1"/>
    <property type="match status" value="1"/>
</dbReference>
<reference evidence="7" key="1">
    <citation type="submission" date="2021-06" db="EMBL/GenBank/DDBJ databases">
        <authorList>
            <person name="Hodson N. C."/>
            <person name="Mongue J. A."/>
            <person name="Jaron S. K."/>
        </authorList>
    </citation>
    <scope>NUCLEOTIDE SEQUENCE</scope>
</reference>
<comment type="function">
    <text evidence="2">Plays an important role in membrane trafficking through the secretory apparatus.</text>
</comment>
<proteinExistence type="inferred from homology"/>
<dbReference type="InterPro" id="IPR043970">
    <property type="entry name" value="FUZ/MON1/HPS1_longin_3"/>
</dbReference>
<evidence type="ECO:0000259" key="6">
    <source>
        <dbReference type="Pfam" id="PF19038"/>
    </source>
</evidence>
<feature type="region of interest" description="Disordered" evidence="3">
    <location>
        <begin position="1"/>
        <end position="111"/>
    </location>
</feature>
<name>A0A8J2KJ09_9HEXA</name>
<comment type="similarity">
    <text evidence="1 2">Belongs to the MON1/SAND family.</text>
</comment>
<accession>A0A8J2KJ09</accession>
<feature type="compositionally biased region" description="Basic and acidic residues" evidence="3">
    <location>
        <begin position="1"/>
        <end position="10"/>
    </location>
</feature>
<dbReference type="PANTHER" id="PTHR13027">
    <property type="entry name" value="SAND PROTEIN-RELATED"/>
    <property type="match status" value="1"/>
</dbReference>
<feature type="domain" description="FUZ/MON1/HPS1 second Longin" evidence="5">
    <location>
        <begin position="333"/>
        <end position="432"/>
    </location>
</feature>
<dbReference type="Pfam" id="PF19037">
    <property type="entry name" value="Fuz_longin_2"/>
    <property type="match status" value="1"/>
</dbReference>
<organism evidence="7 8">
    <name type="scientific">Allacma fusca</name>
    <dbReference type="NCBI Taxonomy" id="39272"/>
    <lineage>
        <taxon>Eukaryota</taxon>
        <taxon>Metazoa</taxon>
        <taxon>Ecdysozoa</taxon>
        <taxon>Arthropoda</taxon>
        <taxon>Hexapoda</taxon>
        <taxon>Collembola</taxon>
        <taxon>Symphypleona</taxon>
        <taxon>Sminthuridae</taxon>
        <taxon>Allacma</taxon>
    </lineage>
</organism>
<dbReference type="AlphaFoldDB" id="A0A8J2KJ09"/>
<protein>
    <recommendedName>
        <fullName evidence="2">Vacuolar fusion protein MON1 homolog</fullName>
    </recommendedName>
</protein>
<dbReference type="Proteomes" id="UP000708208">
    <property type="component" value="Unassembled WGS sequence"/>
</dbReference>
<evidence type="ECO:0000313" key="7">
    <source>
        <dbReference type="EMBL" id="CAG7785949.1"/>
    </source>
</evidence>
<feature type="domain" description="FUZ/MON1/HPS1 third Longin" evidence="6">
    <location>
        <begin position="461"/>
        <end position="581"/>
    </location>
</feature>
<dbReference type="Pfam" id="PF19038">
    <property type="entry name" value="Fuz_longin_3"/>
    <property type="match status" value="1"/>
</dbReference>
<evidence type="ECO:0000313" key="8">
    <source>
        <dbReference type="Proteomes" id="UP000708208"/>
    </source>
</evidence>
<evidence type="ECO:0000259" key="5">
    <source>
        <dbReference type="Pfam" id="PF19037"/>
    </source>
</evidence>
<evidence type="ECO:0000256" key="1">
    <source>
        <dbReference type="ARBA" id="ARBA00008968"/>
    </source>
</evidence>
<comment type="caution">
    <text evidence="7">The sequence shown here is derived from an EMBL/GenBank/DDBJ whole genome shotgun (WGS) entry which is preliminary data.</text>
</comment>
<feature type="compositionally biased region" description="Basic and acidic residues" evidence="3">
    <location>
        <begin position="85"/>
        <end position="111"/>
    </location>
</feature>
<dbReference type="EMBL" id="CAJVCH010307982">
    <property type="protein sequence ID" value="CAG7785949.1"/>
    <property type="molecule type" value="Genomic_DNA"/>
</dbReference>
<dbReference type="GO" id="GO:0035658">
    <property type="term" value="C:Mon1-Ccz1 complex"/>
    <property type="evidence" value="ECO:0007669"/>
    <property type="project" value="TreeGrafter"/>
</dbReference>
<dbReference type="GO" id="GO:0006623">
    <property type="term" value="P:protein targeting to vacuole"/>
    <property type="evidence" value="ECO:0007669"/>
    <property type="project" value="UniProtKB-UniRule"/>
</dbReference>
<dbReference type="PANTHER" id="PTHR13027:SF7">
    <property type="entry name" value="VACUOLAR FUSION PROTEIN MON1 HOMOLOG"/>
    <property type="match status" value="1"/>
</dbReference>
<dbReference type="InterPro" id="IPR043972">
    <property type="entry name" value="FUZ/MON1/HPS1_longin_1"/>
</dbReference>
<gene>
    <name evidence="7" type="ORF">AFUS01_LOCUS24544</name>
</gene>
<evidence type="ECO:0000259" key="4">
    <source>
        <dbReference type="Pfam" id="PF19036"/>
    </source>
</evidence>